<sequence>MNVFTEHVGNRVFIARDKTISVQLPVQHIQLTFRFHSNGYCRRLIYCISVQLSSAA</sequence>
<reference evidence="1" key="1">
    <citation type="submission" date="2018-10" db="EMBL/GenBank/DDBJ databases">
        <authorList>
            <person name="Plewniak F."/>
        </authorList>
    </citation>
    <scope>NUCLEOTIDE SEQUENCE</scope>
</reference>
<evidence type="ECO:0000313" key="1">
    <source>
        <dbReference type="EMBL" id="VAY88489.1"/>
    </source>
</evidence>
<accession>A0A3P3ZNR9</accession>
<gene>
    <name evidence="1" type="ORF">CARN8_3120002</name>
</gene>
<name>A0A3P3ZNR9_9ZZZZ</name>
<organism evidence="1">
    <name type="scientific">mine drainage metagenome</name>
    <dbReference type="NCBI Taxonomy" id="410659"/>
    <lineage>
        <taxon>unclassified sequences</taxon>
        <taxon>metagenomes</taxon>
        <taxon>ecological metagenomes</taxon>
    </lineage>
</organism>
<protein>
    <submittedName>
        <fullName evidence="1">Uncharacterized protein</fullName>
    </submittedName>
</protein>
<dbReference type="EMBL" id="UOYP01000238">
    <property type="protein sequence ID" value="VAY88489.1"/>
    <property type="molecule type" value="Genomic_DNA"/>
</dbReference>
<dbReference type="AlphaFoldDB" id="A0A3P3ZNR9"/>
<proteinExistence type="predicted"/>